<keyword evidence="10" id="KW-1185">Reference proteome</keyword>
<evidence type="ECO:0000256" key="7">
    <source>
        <dbReference type="SAM" id="SignalP"/>
    </source>
</evidence>
<feature type="compositionally biased region" description="Basic and acidic residues" evidence="5">
    <location>
        <begin position="442"/>
        <end position="462"/>
    </location>
</feature>
<comment type="subcellular location">
    <subcellularLocation>
        <location evidence="1">Membrane</location>
        <topology evidence="1">Single-pass membrane protein</topology>
    </subcellularLocation>
</comment>
<keyword evidence="7" id="KW-0732">Signal</keyword>
<feature type="compositionally biased region" description="Basic residues" evidence="5">
    <location>
        <begin position="493"/>
        <end position="502"/>
    </location>
</feature>
<dbReference type="PANTHER" id="PTHR15549:SF30">
    <property type="entry name" value="MID2 DOMAIN-CONTAINING PROTEIN"/>
    <property type="match status" value="1"/>
</dbReference>
<feature type="compositionally biased region" description="Basic and acidic residues" evidence="5">
    <location>
        <begin position="508"/>
        <end position="535"/>
    </location>
</feature>
<protein>
    <recommendedName>
        <fullName evidence="8">Ig-like domain-containing protein</fullName>
    </recommendedName>
</protein>
<dbReference type="InterPro" id="IPR013783">
    <property type="entry name" value="Ig-like_fold"/>
</dbReference>
<evidence type="ECO:0000256" key="6">
    <source>
        <dbReference type="SAM" id="Phobius"/>
    </source>
</evidence>
<feature type="region of interest" description="Disordered" evidence="5">
    <location>
        <begin position="330"/>
        <end position="577"/>
    </location>
</feature>
<dbReference type="InterPro" id="IPR007110">
    <property type="entry name" value="Ig-like_dom"/>
</dbReference>
<dbReference type="AlphaFoldDB" id="A0AAE1DFW6"/>
<feature type="signal peptide" evidence="7">
    <location>
        <begin position="1"/>
        <end position="22"/>
    </location>
</feature>
<evidence type="ECO:0000256" key="5">
    <source>
        <dbReference type="SAM" id="MobiDB-lite"/>
    </source>
</evidence>
<feature type="compositionally biased region" description="Polar residues" evidence="5">
    <location>
        <begin position="463"/>
        <end position="476"/>
    </location>
</feature>
<dbReference type="InterPro" id="IPR036179">
    <property type="entry name" value="Ig-like_dom_sf"/>
</dbReference>
<proteinExistence type="predicted"/>
<dbReference type="PROSITE" id="PS50835">
    <property type="entry name" value="IG_LIKE"/>
    <property type="match status" value="1"/>
</dbReference>
<feature type="transmembrane region" description="Helical" evidence="6">
    <location>
        <begin position="299"/>
        <end position="323"/>
    </location>
</feature>
<feature type="chain" id="PRO_5042150846" description="Ig-like domain-containing protein" evidence="7">
    <location>
        <begin position="23"/>
        <end position="577"/>
    </location>
</feature>
<reference evidence="9" key="1">
    <citation type="journal article" date="2023" name="G3 (Bethesda)">
        <title>A reference genome for the long-term kleptoplast-retaining sea slug Elysia crispata morphotype clarki.</title>
        <authorList>
            <person name="Eastman K.E."/>
            <person name="Pendleton A.L."/>
            <person name="Shaikh M.A."/>
            <person name="Suttiyut T."/>
            <person name="Ogas R."/>
            <person name="Tomko P."/>
            <person name="Gavelis G."/>
            <person name="Widhalm J.R."/>
            <person name="Wisecaver J.H."/>
        </authorList>
    </citation>
    <scope>NUCLEOTIDE SEQUENCE</scope>
    <source>
        <strain evidence="9">ECLA1</strain>
    </source>
</reference>
<feature type="compositionally biased region" description="Basic and acidic residues" evidence="5">
    <location>
        <begin position="330"/>
        <end position="344"/>
    </location>
</feature>
<evidence type="ECO:0000256" key="2">
    <source>
        <dbReference type="ARBA" id="ARBA00022692"/>
    </source>
</evidence>
<dbReference type="InterPro" id="IPR051694">
    <property type="entry name" value="Immunoregulatory_rcpt-like"/>
</dbReference>
<evidence type="ECO:0000256" key="1">
    <source>
        <dbReference type="ARBA" id="ARBA00004167"/>
    </source>
</evidence>
<feature type="compositionally biased region" description="Basic and acidic residues" evidence="5">
    <location>
        <begin position="550"/>
        <end position="566"/>
    </location>
</feature>
<evidence type="ECO:0000256" key="4">
    <source>
        <dbReference type="ARBA" id="ARBA00023136"/>
    </source>
</evidence>
<keyword evidence="2 6" id="KW-0812">Transmembrane</keyword>
<dbReference type="EMBL" id="JAWDGP010003980">
    <property type="protein sequence ID" value="KAK3769037.1"/>
    <property type="molecule type" value="Genomic_DNA"/>
</dbReference>
<organism evidence="9 10">
    <name type="scientific">Elysia crispata</name>
    <name type="common">lettuce slug</name>
    <dbReference type="NCBI Taxonomy" id="231223"/>
    <lineage>
        <taxon>Eukaryota</taxon>
        <taxon>Metazoa</taxon>
        <taxon>Spiralia</taxon>
        <taxon>Lophotrochozoa</taxon>
        <taxon>Mollusca</taxon>
        <taxon>Gastropoda</taxon>
        <taxon>Heterobranchia</taxon>
        <taxon>Euthyneura</taxon>
        <taxon>Panpulmonata</taxon>
        <taxon>Sacoglossa</taxon>
        <taxon>Placobranchoidea</taxon>
        <taxon>Plakobranchidae</taxon>
        <taxon>Elysia</taxon>
    </lineage>
</organism>
<dbReference type="GO" id="GO:0016020">
    <property type="term" value="C:membrane"/>
    <property type="evidence" value="ECO:0007669"/>
    <property type="project" value="UniProtKB-SubCell"/>
</dbReference>
<dbReference type="CDD" id="cd12087">
    <property type="entry name" value="TM_EGFR-like"/>
    <property type="match status" value="1"/>
</dbReference>
<evidence type="ECO:0000313" key="10">
    <source>
        <dbReference type="Proteomes" id="UP001283361"/>
    </source>
</evidence>
<evidence type="ECO:0000259" key="8">
    <source>
        <dbReference type="PROSITE" id="PS50835"/>
    </source>
</evidence>
<keyword evidence="4 6" id="KW-0472">Membrane</keyword>
<accession>A0AAE1DFW6</accession>
<name>A0AAE1DFW6_9GAST</name>
<comment type="caution">
    <text evidence="9">The sequence shown here is derived from an EMBL/GenBank/DDBJ whole genome shotgun (WGS) entry which is preliminary data.</text>
</comment>
<dbReference type="SUPFAM" id="SSF48726">
    <property type="entry name" value="Immunoglobulin"/>
    <property type="match status" value="1"/>
</dbReference>
<sequence>MSFPFSVLRLLLLTIFFPLIAAQSDPSNPSALSTKEFIRNGEVIEFNCNADVVQVPSQFIQINGLTISRQLHGSTEMVVVAIYTFGNFGKQEGKNPNSRDWTFDFKEPLNPTVSTRDSNIKWTMKDATCADAAMYECKVGYNGDAPLLTLLGHQNVSARAAVRNLFVTIDPQNANFRYSENDNVTMACTVEGPPGLLIVWRSGYPNSGLFQDYSVAADIVEDNPSPVSTDACGAMMYRSSLSIMLTNNDNGLMYVCAARYDNDPELVDNITLSISPAGVGPSDPGGPAPSTSGSNDTGMIVGIVFGILAFIIIVLLLVYFCWYRKRKDGNEDKDAERDDTKPDMHAPPPVFYSKPNKPPKDDRDDNTWGKDSDANDTWGRKPRYDTYDDDKGDDHNRRKPSSSSSGGRKLRQGSASSAVRDRDGYPSRSAYDDDDNGYGPDNKNDSYDSYSKPRYEKRKPRESSNSQAQMTTTDVSGRSEDEASDSPLNGSRQRPRPKRRTSRPSSASEDRDDQRGTSRRGDRERERGREGERQGDPALHYAQLDLAPSSDRERGRRGGRRNDKSNDQPVEYAEIRV</sequence>
<feature type="compositionally biased region" description="Basic and acidic residues" evidence="5">
    <location>
        <begin position="358"/>
        <end position="386"/>
    </location>
</feature>
<dbReference type="PANTHER" id="PTHR15549">
    <property type="entry name" value="PAIRED IMMUNOGLOBULIN-LIKE TYPE 2 RECEPTOR"/>
    <property type="match status" value="1"/>
</dbReference>
<evidence type="ECO:0000313" key="9">
    <source>
        <dbReference type="EMBL" id="KAK3769037.1"/>
    </source>
</evidence>
<gene>
    <name evidence="9" type="ORF">RRG08_025555</name>
</gene>
<dbReference type="Proteomes" id="UP001283361">
    <property type="component" value="Unassembled WGS sequence"/>
</dbReference>
<dbReference type="Gene3D" id="2.60.40.10">
    <property type="entry name" value="Immunoglobulins"/>
    <property type="match status" value="1"/>
</dbReference>
<dbReference type="GO" id="GO:0071944">
    <property type="term" value="C:cell periphery"/>
    <property type="evidence" value="ECO:0007669"/>
    <property type="project" value="UniProtKB-ARBA"/>
</dbReference>
<keyword evidence="3 6" id="KW-1133">Transmembrane helix</keyword>
<evidence type="ECO:0000256" key="3">
    <source>
        <dbReference type="ARBA" id="ARBA00022989"/>
    </source>
</evidence>
<feature type="domain" description="Ig-like" evidence="8">
    <location>
        <begin position="171"/>
        <end position="273"/>
    </location>
</feature>